<dbReference type="InterPro" id="IPR031052">
    <property type="entry name" value="FHY3/FAR1"/>
</dbReference>
<dbReference type="PANTHER" id="PTHR31669:SF302">
    <property type="entry name" value="PROTEIN FAR1-RELATED SEQUENCE"/>
    <property type="match status" value="1"/>
</dbReference>
<evidence type="ECO:0000256" key="2">
    <source>
        <dbReference type="RuleBase" id="RU367018"/>
    </source>
</evidence>
<dbReference type="GO" id="GO:0006355">
    <property type="term" value="P:regulation of DNA-templated transcription"/>
    <property type="evidence" value="ECO:0007669"/>
    <property type="project" value="UniProtKB-UniRule"/>
</dbReference>
<dbReference type="GO" id="GO:0005634">
    <property type="term" value="C:nucleus"/>
    <property type="evidence" value="ECO:0007669"/>
    <property type="project" value="UniProtKB-SubCell"/>
</dbReference>
<organism evidence="5 6">
    <name type="scientific">Oldenlandia corymbosa var. corymbosa</name>
    <dbReference type="NCBI Taxonomy" id="529605"/>
    <lineage>
        <taxon>Eukaryota</taxon>
        <taxon>Viridiplantae</taxon>
        <taxon>Streptophyta</taxon>
        <taxon>Embryophyta</taxon>
        <taxon>Tracheophyta</taxon>
        <taxon>Spermatophyta</taxon>
        <taxon>Magnoliopsida</taxon>
        <taxon>eudicotyledons</taxon>
        <taxon>Gunneridae</taxon>
        <taxon>Pentapetalae</taxon>
        <taxon>asterids</taxon>
        <taxon>lamiids</taxon>
        <taxon>Gentianales</taxon>
        <taxon>Rubiaceae</taxon>
        <taxon>Rubioideae</taxon>
        <taxon>Spermacoceae</taxon>
        <taxon>Hedyotis-Oldenlandia complex</taxon>
        <taxon>Oldenlandia</taxon>
    </lineage>
</organism>
<dbReference type="Proteomes" id="UP001161247">
    <property type="component" value="Chromosome 3"/>
</dbReference>
<evidence type="ECO:0000256" key="1">
    <source>
        <dbReference type="PROSITE-ProRule" id="PRU00325"/>
    </source>
</evidence>
<keyword evidence="2" id="KW-0479">Metal-binding</keyword>
<keyword evidence="6" id="KW-1185">Reference proteome</keyword>
<keyword evidence="2" id="KW-0862">Zinc</keyword>
<dbReference type="GO" id="GO:0008270">
    <property type="term" value="F:zinc ion binding"/>
    <property type="evidence" value="ECO:0007669"/>
    <property type="project" value="UniProtKB-UniRule"/>
</dbReference>
<dbReference type="InterPro" id="IPR007527">
    <property type="entry name" value="Znf_SWIM"/>
</dbReference>
<protein>
    <recommendedName>
        <fullName evidence="2">Protein FAR1-RELATED SEQUENCE</fullName>
    </recommendedName>
</protein>
<feature type="region of interest" description="Disordered" evidence="3">
    <location>
        <begin position="1"/>
        <end position="105"/>
    </location>
</feature>
<name>A0AAV1CPT6_OLDCO</name>
<comment type="function">
    <text evidence="2">Putative transcription activator involved in regulating light control of development.</text>
</comment>
<dbReference type="PROSITE" id="PS50966">
    <property type="entry name" value="ZF_SWIM"/>
    <property type="match status" value="1"/>
</dbReference>
<comment type="subcellular location">
    <subcellularLocation>
        <location evidence="2">Nucleus</location>
    </subcellularLocation>
</comment>
<dbReference type="EMBL" id="OX459120">
    <property type="protein sequence ID" value="CAI9097585.1"/>
    <property type="molecule type" value="Genomic_DNA"/>
</dbReference>
<dbReference type="AlphaFoldDB" id="A0AAV1CPT6"/>
<gene>
    <name evidence="5" type="ORF">OLC1_LOCUS8027</name>
</gene>
<keyword evidence="1 2" id="KW-0863">Zinc-finger</keyword>
<evidence type="ECO:0000313" key="6">
    <source>
        <dbReference type="Proteomes" id="UP001161247"/>
    </source>
</evidence>
<reference evidence="5" key="1">
    <citation type="submission" date="2023-03" db="EMBL/GenBank/DDBJ databases">
        <authorList>
            <person name="Julca I."/>
        </authorList>
    </citation>
    <scope>NUCLEOTIDE SEQUENCE</scope>
</reference>
<dbReference type="PANTHER" id="PTHR31669">
    <property type="entry name" value="PROTEIN FAR1-RELATED SEQUENCE 10-RELATED"/>
    <property type="match status" value="1"/>
</dbReference>
<keyword evidence="2" id="KW-0539">Nucleus</keyword>
<evidence type="ECO:0000313" key="5">
    <source>
        <dbReference type="EMBL" id="CAI9097585.1"/>
    </source>
</evidence>
<evidence type="ECO:0000259" key="4">
    <source>
        <dbReference type="PROSITE" id="PS50966"/>
    </source>
</evidence>
<proteinExistence type="inferred from homology"/>
<feature type="compositionally biased region" description="Acidic residues" evidence="3">
    <location>
        <begin position="39"/>
        <end position="105"/>
    </location>
</feature>
<sequence length="236" mass="26771">MRIQLFNDDDDAGRNQSDGNGTNGENGDTHGGELHGSDDGDDSRSDEDDAGDQDGKDDDGEETDDDSYDEDSDGWEYDEEEDDEESEEEDDELDPSSGSEDDIDDEPLMKHAREGYASDSFCLFRHEYEKSRAIHLDVLDERRLEFKYKATKSGQLHQPHSHRVHTKALEGIIDCCCNHFAVTGMLCSHALAVMDCLHIEEIPDRYLPKWRLKSWNQSSMEEQFSRKGTQLGPSSR</sequence>
<accession>A0AAV1CPT6</accession>
<comment type="similarity">
    <text evidence="2">Belongs to the FHY3/FAR1 family.</text>
</comment>
<feature type="compositionally biased region" description="Basic and acidic residues" evidence="3">
    <location>
        <begin position="27"/>
        <end position="38"/>
    </location>
</feature>
<evidence type="ECO:0000256" key="3">
    <source>
        <dbReference type="SAM" id="MobiDB-lite"/>
    </source>
</evidence>
<feature type="domain" description="SWIM-type" evidence="4">
    <location>
        <begin position="162"/>
        <end position="198"/>
    </location>
</feature>